<gene>
    <name evidence="2" type="ORF">MEA186_33829</name>
</gene>
<evidence type="ECO:0000313" key="3">
    <source>
        <dbReference type="Proteomes" id="UP000002949"/>
    </source>
</evidence>
<dbReference type="Proteomes" id="UP000002949">
    <property type="component" value="Unassembled WGS sequence"/>
</dbReference>
<feature type="region of interest" description="Disordered" evidence="1">
    <location>
        <begin position="84"/>
        <end position="113"/>
    </location>
</feature>
<dbReference type="AlphaFoldDB" id="G6YL80"/>
<organism evidence="2 3">
    <name type="scientific">Mesorhizobium amorphae CCNWGS0123</name>
    <dbReference type="NCBI Taxonomy" id="1082933"/>
    <lineage>
        <taxon>Bacteria</taxon>
        <taxon>Pseudomonadati</taxon>
        <taxon>Pseudomonadota</taxon>
        <taxon>Alphaproteobacteria</taxon>
        <taxon>Hyphomicrobiales</taxon>
        <taxon>Phyllobacteriaceae</taxon>
        <taxon>Mesorhizobium</taxon>
    </lineage>
</organism>
<sequence length="113" mass="12079">MHVHISRRLLTVRHHEIAPSAQTGISPKPLLECLAIGDQIVEVQGPVPQPRFLRQPSSQLPRGLQHEDAAIITVVLLGHAHWPQAGAQGPSASRSCGALPEPEAGSSVWATRA</sequence>
<keyword evidence="3" id="KW-1185">Reference proteome</keyword>
<dbReference type="EMBL" id="AGSN01000246">
    <property type="protein sequence ID" value="EHH03022.1"/>
    <property type="molecule type" value="Genomic_DNA"/>
</dbReference>
<protein>
    <submittedName>
        <fullName evidence="2">Uncharacterized protein</fullName>
    </submittedName>
</protein>
<evidence type="ECO:0000313" key="2">
    <source>
        <dbReference type="EMBL" id="EHH03022.1"/>
    </source>
</evidence>
<reference evidence="2 3" key="1">
    <citation type="journal article" date="2012" name="J. Bacteriol.">
        <title>Draft Genome Sequence of Plant Growth-Promoting Rhizobium Mesorhizobium amorphae, Isolated from Zinc-Lead Mine Tailings.</title>
        <authorList>
            <person name="Hao X."/>
            <person name="Lin Y."/>
            <person name="Johnstone L."/>
            <person name="Baltrus D.A."/>
            <person name="Miller S.J."/>
            <person name="Wei G."/>
            <person name="Rensing C."/>
        </authorList>
    </citation>
    <scope>NUCLEOTIDE SEQUENCE [LARGE SCALE GENOMIC DNA]</scope>
    <source>
        <strain evidence="2 3">CCNWGS0123</strain>
    </source>
</reference>
<evidence type="ECO:0000256" key="1">
    <source>
        <dbReference type="SAM" id="MobiDB-lite"/>
    </source>
</evidence>
<accession>G6YL80</accession>
<dbReference type="KEGG" id="mamo:A6B35_32905"/>
<dbReference type="eggNOG" id="ENOG502ZSGK">
    <property type="taxonomic scope" value="Bacteria"/>
</dbReference>
<name>G6YL80_9HYPH</name>
<proteinExistence type="predicted"/>